<dbReference type="InterPro" id="IPR006626">
    <property type="entry name" value="PbH1"/>
</dbReference>
<dbReference type="OrthoDB" id="9795486at2"/>
<organism evidence="3 4">
    <name type="scientific">Runella aurantiaca</name>
    <dbReference type="NCBI Taxonomy" id="2282308"/>
    <lineage>
        <taxon>Bacteria</taxon>
        <taxon>Pseudomonadati</taxon>
        <taxon>Bacteroidota</taxon>
        <taxon>Cytophagia</taxon>
        <taxon>Cytophagales</taxon>
        <taxon>Spirosomataceae</taxon>
        <taxon>Runella</taxon>
    </lineage>
</organism>
<reference evidence="3 4" key="1">
    <citation type="submission" date="2018-07" db="EMBL/GenBank/DDBJ databases">
        <title>Genome analysis of Runella aurantiaca.</title>
        <authorList>
            <person name="Yang X."/>
        </authorList>
    </citation>
    <scope>NUCLEOTIDE SEQUENCE [LARGE SCALE GENOMIC DNA]</scope>
    <source>
        <strain evidence="3 4">YX9</strain>
    </source>
</reference>
<dbReference type="InterPro" id="IPR039448">
    <property type="entry name" value="Beta_helix"/>
</dbReference>
<dbReference type="SUPFAM" id="SSF51126">
    <property type="entry name" value="Pectin lyase-like"/>
    <property type="match status" value="1"/>
</dbReference>
<dbReference type="Gene3D" id="2.160.20.10">
    <property type="entry name" value="Single-stranded right-handed beta-helix, Pectin lyase-like"/>
    <property type="match status" value="1"/>
</dbReference>
<evidence type="ECO:0000256" key="1">
    <source>
        <dbReference type="SAM" id="MobiDB-lite"/>
    </source>
</evidence>
<dbReference type="RefSeq" id="WP_114462793.1">
    <property type="nucleotide sequence ID" value="NZ_QPIW01000018.1"/>
</dbReference>
<proteinExistence type="predicted"/>
<dbReference type="EMBL" id="QPIW01000018">
    <property type="protein sequence ID" value="RDB04250.1"/>
    <property type="molecule type" value="Genomic_DNA"/>
</dbReference>
<name>A0A369I5S1_9BACT</name>
<evidence type="ECO:0000313" key="3">
    <source>
        <dbReference type="EMBL" id="RDB04250.1"/>
    </source>
</evidence>
<dbReference type="InterPro" id="IPR012334">
    <property type="entry name" value="Pectin_lyas_fold"/>
</dbReference>
<evidence type="ECO:0000313" key="4">
    <source>
        <dbReference type="Proteomes" id="UP000253141"/>
    </source>
</evidence>
<dbReference type="PANTHER" id="PTHR36453">
    <property type="entry name" value="SECRETED PROTEIN-RELATED"/>
    <property type="match status" value="1"/>
</dbReference>
<dbReference type="AlphaFoldDB" id="A0A369I5S1"/>
<dbReference type="InterPro" id="IPR011050">
    <property type="entry name" value="Pectin_lyase_fold/virulence"/>
</dbReference>
<keyword evidence="4" id="KW-1185">Reference proteome</keyword>
<feature type="compositionally biased region" description="Polar residues" evidence="1">
    <location>
        <begin position="49"/>
        <end position="59"/>
    </location>
</feature>
<sequence>MDAKKLFLFALISLFSIIEGCKKAEVETDECDADPTACGCPQEPPSCNDPGNNGGQTISGKVYVSPNGSDSNDGSESKPFKTIQKAADVADPAKGLEIILRGGTHLSEEVKFRTSNINLHSYPGEWAVIKAIMTVEDISSCLWFREPESENITIENVEIMGGYYYGIKFESNWDDDRSVPFDKRRGVRNIKILNCKIHDTGRDCIKITPGCQNIQVLNCEIYRSGVGPANISAQNAEGIDNVNGSNMTVRNCYFHDIATNALYAKGGAKDCIFEQNLIMNCGEGGLVAGYLDTDAEWFNTTTNPTYFESINIIIRNNIVVNTKWEGIGLYAAFNAQVYNNTLINVAQEASAALMIARGEIYGTPTGDKYPKCKDLKIANNVFVQTASAKGKMARLRGIPEGINDVSNNFYFKSGTLTFRIDKSDDDYAEFDGFANWKTQSKLDASSTNADPKLDAQYHLAAGSPCIGAGKTLGTAVEKDYDGGARGAKLDIGADQAGNGTALSIPPAVTTIGTKGTGGGN</sequence>
<feature type="region of interest" description="Disordered" evidence="1">
    <location>
        <begin position="33"/>
        <end position="78"/>
    </location>
</feature>
<gene>
    <name evidence="3" type="ORF">DVG78_19890</name>
</gene>
<accession>A0A369I5S1</accession>
<dbReference type="Pfam" id="PF13229">
    <property type="entry name" value="Beta_helix"/>
    <property type="match status" value="1"/>
</dbReference>
<dbReference type="Proteomes" id="UP000253141">
    <property type="component" value="Unassembled WGS sequence"/>
</dbReference>
<protein>
    <recommendedName>
        <fullName evidence="2">Right handed beta helix domain-containing protein</fullName>
    </recommendedName>
</protein>
<dbReference type="SMART" id="SM00710">
    <property type="entry name" value="PbH1"/>
    <property type="match status" value="7"/>
</dbReference>
<dbReference type="PANTHER" id="PTHR36453:SF1">
    <property type="entry name" value="RIGHT HANDED BETA HELIX DOMAIN-CONTAINING PROTEIN"/>
    <property type="match status" value="1"/>
</dbReference>
<feature type="domain" description="Right handed beta helix" evidence="2">
    <location>
        <begin position="186"/>
        <end position="346"/>
    </location>
</feature>
<evidence type="ECO:0000259" key="2">
    <source>
        <dbReference type="Pfam" id="PF13229"/>
    </source>
</evidence>
<comment type="caution">
    <text evidence="3">The sequence shown here is derived from an EMBL/GenBank/DDBJ whole genome shotgun (WGS) entry which is preliminary data.</text>
</comment>